<evidence type="ECO:0000259" key="2">
    <source>
        <dbReference type="Pfam" id="PF13871"/>
    </source>
</evidence>
<accession>A0A2R2XFG0</accession>
<feature type="domain" description="Strawberry notch helicase C" evidence="2">
    <location>
        <begin position="6"/>
        <end position="135"/>
    </location>
</feature>
<evidence type="ECO:0000256" key="1">
    <source>
        <dbReference type="SAM" id="MobiDB-lite"/>
    </source>
</evidence>
<feature type="region of interest" description="Disordered" evidence="1">
    <location>
        <begin position="510"/>
        <end position="550"/>
    </location>
</feature>
<feature type="compositionally biased region" description="Acidic residues" evidence="1">
    <location>
        <begin position="520"/>
        <end position="549"/>
    </location>
</feature>
<dbReference type="InterPro" id="IPR026937">
    <property type="entry name" value="SBNO_Helicase_C_dom"/>
</dbReference>
<organism evidence="3">
    <name type="scientific">White spot syndrome virus</name>
    <dbReference type="NCBI Taxonomy" id="342409"/>
    <lineage>
        <taxon>Viruses</taxon>
        <taxon>Viruses incertae sedis</taxon>
        <taxon>Naldaviricetes</taxon>
        <taxon>Nimaviridae</taxon>
        <taxon>Whispovirus</taxon>
    </lineage>
</organism>
<evidence type="ECO:0000313" key="3">
    <source>
        <dbReference type="EMBL" id="ASV62967.1"/>
    </source>
</evidence>
<proteinExistence type="predicted"/>
<name>A0A2R2XFG0_9VIRU</name>
<dbReference type="Proteomes" id="UP000281424">
    <property type="component" value="Segment"/>
</dbReference>
<dbReference type="Pfam" id="PF13871">
    <property type="entry name" value="Helicase_C_4"/>
    <property type="match status" value="1"/>
</dbReference>
<reference evidence="3" key="1">
    <citation type="journal article" date="2017" name="Virusdisease">
        <title>Characterization and prevalence of a novel white spot syndrome viral genotype in naturally infected wild crayfish, Procambarus clarkii, in Shanghai, China.</title>
        <authorList>
            <person name="Jiang L."/>
            <person name="Xiao J."/>
            <person name="Liu L."/>
            <person name="Pan Y."/>
            <person name="Yan S."/>
            <person name="Wang Y."/>
        </authorList>
    </citation>
    <scope>NUCLEOTIDE SEQUENCE [LARGE SCALE GENOMIC DNA]</scope>
    <source>
        <strain evidence="3">PC</strain>
    </source>
</reference>
<dbReference type="EMBL" id="KX686117">
    <property type="protein sequence ID" value="ASV62967.1"/>
    <property type="molecule type" value="Genomic_DNA"/>
</dbReference>
<protein>
    <recommendedName>
        <fullName evidence="2">Strawberry notch helicase C domain-containing protein</fullName>
    </recommendedName>
</protein>
<dbReference type="SUPFAM" id="SSF52540">
    <property type="entry name" value="P-loop containing nucleoside triphosphate hydrolases"/>
    <property type="match status" value="1"/>
</dbReference>
<dbReference type="InterPro" id="IPR027417">
    <property type="entry name" value="P-loop_NTPase"/>
</dbReference>
<sequence>MLGPKGNTGLSLHDSSNNSMYAKRYHCVLDVPYNAIAFLQTIGRTHRNGQLSVPQFLIFSTDSPAERRFFDSLDKRIKDSKAGTYADRYSNNSIDIAAAVMREQFIDQGLVLKTMGNIVQIVTASMTKVHLMEHFSKMMMRTNRGGVAFVEGLTLENGIFTEVIVLAMHIALVVIGAQNKITSSDDLGHALSFTSVLPHNQILSIVKSASQFVFSNLCLHLVHFKSDCDNLLPREKRVRDAASALIDTLNTKNNEVTSKTNKIESDAPSLTALMLPSGPRNRKMDVFSNIMAYNNNNGMDFDEDVPDNDEDEGCLPLQEENATTLALSNFPHDYDRAIKDAHQLVTVRIVGQGEKEGVIPISECLDVPELDMTNLIPVVTATNVIQSLAKENPGLLFTIHNAALAHSHREGYGGSHLLGLAKKLSRGFINFRQFQNQLFSPKKESKIMYDIFLSVKAIMARDDRYDGLCDMRMNSMMDASFLKVRKKPECVFITKLLDKNFRRHIINDEEEETRERFGGEEEEEDDDEEFEDEEEEQAEREWGEEEGESAYDISVINDKNNTIGHDVDIILCNRKKLTLTKENSVFVNEHIDSFMVGNLIGAEGSLIQICFDNCTGEFEGLPKFCLYDSSSKDKDTIP</sequence>